<dbReference type="InterPro" id="IPR036259">
    <property type="entry name" value="MFS_trans_sf"/>
</dbReference>
<evidence type="ECO:0000256" key="5">
    <source>
        <dbReference type="ARBA" id="ARBA00023136"/>
    </source>
</evidence>
<evidence type="ECO:0000256" key="6">
    <source>
        <dbReference type="SAM" id="Phobius"/>
    </source>
</evidence>
<evidence type="ECO:0000256" key="4">
    <source>
        <dbReference type="ARBA" id="ARBA00022989"/>
    </source>
</evidence>
<dbReference type="PANTHER" id="PTHR23505:SF79">
    <property type="entry name" value="PROTEIN SPINSTER"/>
    <property type="match status" value="1"/>
</dbReference>
<sequence length="438" mass="46836">MVAESPISELTANPSARRAWLITVFMTVCFTLSYMDRHVLSLLVEPIKQALSLSDTQIGLAQGLSFSIFYVLASLPLARLSDRGHRPRIMSACIAMWCSMTALCGFVTNFWQLLLARIGVAASEAGLPPAALTMLADMNDAKGLARANSVFMLAPYLGGGLALMGGGAVYAWVQTLDPSMEPWRWVFVIIGAPGLLAAALMLLVAEPRRERPAASNKSSFKELARFLRAHASFYACYVLAISMLVMMLNAIVSWMPAVLMRSFHIEPKAAGAVFGPTFLIAGIAGTLIAGQVISKAGDNQPRRTVERIFRYMRLSVWIALPAALIAPLAPSVSLQIAVIAVAIFCVSSVNSLSSMPILLLVPTQIRAQAVAFLALVTALVGTGLGPMLVGLLSDTLSFTERPLPIALACVGVTAASVAAFLLQVLVRRARQMAATQFQ</sequence>
<dbReference type="Gene3D" id="1.20.1250.20">
    <property type="entry name" value="MFS general substrate transporter like domains"/>
    <property type="match status" value="2"/>
</dbReference>
<dbReference type="EMBL" id="BLJN01000004">
    <property type="protein sequence ID" value="GFE82048.1"/>
    <property type="molecule type" value="Genomic_DNA"/>
</dbReference>
<comment type="caution">
    <text evidence="8">The sequence shown here is derived from an EMBL/GenBank/DDBJ whole genome shotgun (WGS) entry which is preliminary data.</text>
</comment>
<feature type="transmembrane region" description="Helical" evidence="6">
    <location>
        <begin position="272"/>
        <end position="293"/>
    </location>
</feature>
<evidence type="ECO:0000256" key="1">
    <source>
        <dbReference type="ARBA" id="ARBA00004141"/>
    </source>
</evidence>
<dbReference type="PROSITE" id="PS50850">
    <property type="entry name" value="MFS"/>
    <property type="match status" value="1"/>
</dbReference>
<dbReference type="Proteomes" id="UP000445000">
    <property type="component" value="Unassembled WGS sequence"/>
</dbReference>
<protein>
    <submittedName>
        <fullName evidence="8">MFS transporter</fullName>
    </submittedName>
</protein>
<organism evidence="8 9">
    <name type="scientific">Steroidobacter agaridevorans</name>
    <dbReference type="NCBI Taxonomy" id="2695856"/>
    <lineage>
        <taxon>Bacteria</taxon>
        <taxon>Pseudomonadati</taxon>
        <taxon>Pseudomonadota</taxon>
        <taxon>Gammaproteobacteria</taxon>
        <taxon>Steroidobacterales</taxon>
        <taxon>Steroidobacteraceae</taxon>
        <taxon>Steroidobacter</taxon>
    </lineage>
</organism>
<proteinExistence type="predicted"/>
<feature type="transmembrane region" description="Helical" evidence="6">
    <location>
        <begin position="372"/>
        <end position="393"/>
    </location>
</feature>
<evidence type="ECO:0000256" key="2">
    <source>
        <dbReference type="ARBA" id="ARBA00022448"/>
    </source>
</evidence>
<dbReference type="SUPFAM" id="SSF103473">
    <property type="entry name" value="MFS general substrate transporter"/>
    <property type="match status" value="1"/>
</dbReference>
<comment type="subcellular location">
    <subcellularLocation>
        <location evidence="1">Membrane</location>
        <topology evidence="1">Multi-pass membrane protein</topology>
    </subcellularLocation>
</comment>
<feature type="transmembrane region" description="Helical" evidence="6">
    <location>
        <begin position="336"/>
        <end position="360"/>
    </location>
</feature>
<dbReference type="GO" id="GO:0016020">
    <property type="term" value="C:membrane"/>
    <property type="evidence" value="ECO:0007669"/>
    <property type="project" value="UniProtKB-SubCell"/>
</dbReference>
<keyword evidence="2" id="KW-0813">Transport</keyword>
<feature type="transmembrane region" description="Helical" evidence="6">
    <location>
        <begin position="56"/>
        <end position="77"/>
    </location>
</feature>
<evidence type="ECO:0000256" key="3">
    <source>
        <dbReference type="ARBA" id="ARBA00022692"/>
    </source>
</evidence>
<dbReference type="InterPro" id="IPR011701">
    <property type="entry name" value="MFS"/>
</dbReference>
<feature type="transmembrane region" description="Helical" evidence="6">
    <location>
        <begin position="405"/>
        <end position="426"/>
    </location>
</feature>
<dbReference type="InterPro" id="IPR044770">
    <property type="entry name" value="MFS_spinster-like"/>
</dbReference>
<reference evidence="9" key="1">
    <citation type="submission" date="2020-01" db="EMBL/GenBank/DDBJ databases">
        <title>'Steroidobacter agaridevorans' sp. nov., agar-degrading bacteria isolated from rhizosphere soils.</title>
        <authorList>
            <person name="Ikenaga M."/>
            <person name="Kataoka M."/>
            <person name="Murouchi A."/>
            <person name="Katsuragi S."/>
            <person name="Sakai M."/>
        </authorList>
    </citation>
    <scope>NUCLEOTIDE SEQUENCE [LARGE SCALE GENOMIC DNA]</scope>
    <source>
        <strain evidence="9">YU21-B</strain>
    </source>
</reference>
<evidence type="ECO:0000313" key="8">
    <source>
        <dbReference type="EMBL" id="GFE82048.1"/>
    </source>
</evidence>
<keyword evidence="4 6" id="KW-1133">Transmembrane helix</keyword>
<evidence type="ECO:0000313" key="9">
    <source>
        <dbReference type="Proteomes" id="UP000445000"/>
    </source>
</evidence>
<dbReference type="Pfam" id="PF07690">
    <property type="entry name" value="MFS_1"/>
    <property type="match status" value="1"/>
</dbReference>
<dbReference type="PANTHER" id="PTHR23505">
    <property type="entry name" value="SPINSTER"/>
    <property type="match status" value="1"/>
</dbReference>
<feature type="transmembrane region" description="Helical" evidence="6">
    <location>
        <begin position="185"/>
        <end position="205"/>
    </location>
</feature>
<feature type="transmembrane region" description="Helical" evidence="6">
    <location>
        <begin position="150"/>
        <end position="173"/>
    </location>
</feature>
<dbReference type="RefSeq" id="WP_161813725.1">
    <property type="nucleotide sequence ID" value="NZ_BLJN01000004.1"/>
</dbReference>
<feature type="transmembrane region" description="Helical" evidence="6">
    <location>
        <begin position="226"/>
        <end position="252"/>
    </location>
</feature>
<keyword evidence="3 6" id="KW-0812">Transmembrane</keyword>
<dbReference type="InterPro" id="IPR020846">
    <property type="entry name" value="MFS_dom"/>
</dbReference>
<feature type="transmembrane region" description="Helical" evidence="6">
    <location>
        <begin position="314"/>
        <end position="330"/>
    </location>
</feature>
<feature type="transmembrane region" description="Helical" evidence="6">
    <location>
        <begin position="19"/>
        <end position="36"/>
    </location>
</feature>
<dbReference type="AlphaFoldDB" id="A0A829YGX0"/>
<keyword evidence="5 6" id="KW-0472">Membrane</keyword>
<dbReference type="GO" id="GO:0022857">
    <property type="term" value="F:transmembrane transporter activity"/>
    <property type="evidence" value="ECO:0007669"/>
    <property type="project" value="InterPro"/>
</dbReference>
<accession>A0A829YGX0</accession>
<name>A0A829YGX0_9GAMM</name>
<feature type="domain" description="Major facilitator superfamily (MFS) profile" evidence="7">
    <location>
        <begin position="22"/>
        <end position="431"/>
    </location>
</feature>
<evidence type="ECO:0000259" key="7">
    <source>
        <dbReference type="PROSITE" id="PS50850"/>
    </source>
</evidence>
<keyword evidence="9" id="KW-1185">Reference proteome</keyword>
<gene>
    <name evidence="8" type="ORF">GCM10011487_40480</name>
</gene>